<organism evidence="2 5">
    <name type="scientific">Rhodococcus hoagii</name>
    <name type="common">Corynebacterium equii</name>
    <dbReference type="NCBI Taxonomy" id="43767"/>
    <lineage>
        <taxon>Bacteria</taxon>
        <taxon>Bacillati</taxon>
        <taxon>Actinomycetota</taxon>
        <taxon>Actinomycetes</taxon>
        <taxon>Mycobacteriales</taxon>
        <taxon>Nocardiaceae</taxon>
        <taxon>Prescottella</taxon>
    </lineage>
</organism>
<dbReference type="RefSeq" id="WP_205915151.1">
    <property type="nucleotide sequence ID" value="NZ_CP095479.1"/>
</dbReference>
<dbReference type="Proteomes" id="UP000603463">
    <property type="component" value="Unassembled WGS sequence"/>
</dbReference>
<evidence type="ECO:0000313" key="5">
    <source>
        <dbReference type="Proteomes" id="UP000603463"/>
    </source>
</evidence>
<dbReference type="Proteomes" id="UP000608063">
    <property type="component" value="Unassembled WGS sequence"/>
</dbReference>
<evidence type="ECO:0000313" key="2">
    <source>
        <dbReference type="EMBL" id="NKT81929.1"/>
    </source>
</evidence>
<accession>A0A9Q5A0B7</accession>
<evidence type="ECO:0000313" key="1">
    <source>
        <dbReference type="EMBL" id="MBM4568824.1"/>
    </source>
</evidence>
<proteinExistence type="predicted"/>
<dbReference type="AlphaFoldDB" id="A0A9Q5A0B7"/>
<dbReference type="EMBL" id="WVBC01000044">
    <property type="protein sequence ID" value="NKT81929.1"/>
    <property type="molecule type" value="Genomic_DNA"/>
</dbReference>
<protein>
    <submittedName>
        <fullName evidence="2">Uncharacterized protein</fullName>
    </submittedName>
</protein>
<name>A0A9Q5A0B7_RHOHA</name>
<sequence>MSEQSTYIAREAQALHDAIVRGDIDDAVETAVTLRQELDHLLHRLDPNGEVAPRITTSNGTYVYPERRHGGM</sequence>
<dbReference type="EMBL" id="WVDC01000008">
    <property type="protein sequence ID" value="NKW43451.1"/>
    <property type="molecule type" value="Genomic_DNA"/>
</dbReference>
<reference evidence="1" key="1">
    <citation type="submission" date="2019-11" db="EMBL/GenBank/DDBJ databases">
        <title>Spread of Macrolides and rifampicin resistant Rhodococcus equi in clinical isolates in the USA.</title>
        <authorList>
            <person name="Alvarez-Narvaez S."/>
            <person name="Huber L."/>
            <person name="Cohen N.D."/>
            <person name="Slovis N."/>
            <person name="Greiter M."/>
            <person name="Giguere S."/>
            <person name="Hart K."/>
        </authorList>
    </citation>
    <scope>NUCLEOTIDE SEQUENCE</scope>
    <source>
        <strain evidence="1">Lh_17</strain>
    </source>
</reference>
<dbReference type="EMBL" id="WUXR01000025">
    <property type="protein sequence ID" value="MBM4568824.1"/>
    <property type="molecule type" value="Genomic_DNA"/>
</dbReference>
<evidence type="ECO:0000313" key="4">
    <source>
        <dbReference type="EMBL" id="NKW44173.1"/>
    </source>
</evidence>
<comment type="caution">
    <text evidence="2">The sequence shown here is derived from an EMBL/GenBank/DDBJ whole genome shotgun (WGS) entry which is preliminary data.</text>
</comment>
<reference evidence="2" key="2">
    <citation type="journal article" date="2020" name="Environ. Microbiol.">
        <title>The novel and transferable erm(51) gene confers Macrolides, Lincosamides, and Streptogramins B (MLSB) resistance to clonal Rhodococcus equi in the environment.</title>
        <authorList>
            <person name="Huber L."/>
            <person name="Giguere S."/>
            <person name="Slovis N.M."/>
            <person name="Alvarez-Narvaez S."/>
            <person name="Hart K.A."/>
            <person name="Greiter M."/>
            <person name="Morris E.R.A."/>
            <person name="Cohen N.D."/>
        </authorList>
    </citation>
    <scope>NUCLEOTIDE SEQUENCE</scope>
    <source>
        <strain evidence="2">Lh_116_1</strain>
        <strain evidence="3">Lh_16_1</strain>
    </source>
</reference>
<dbReference type="EMBL" id="WVDC01000017">
    <property type="protein sequence ID" value="NKW44173.1"/>
    <property type="molecule type" value="Genomic_DNA"/>
</dbReference>
<evidence type="ECO:0000313" key="3">
    <source>
        <dbReference type="EMBL" id="NKW43451.1"/>
    </source>
</evidence>
<dbReference type="Proteomes" id="UP000808906">
    <property type="component" value="Unassembled WGS sequence"/>
</dbReference>
<gene>
    <name evidence="1" type="ORF">GS441_26480</name>
    <name evidence="2" type="ORF">GS882_28305</name>
    <name evidence="3" type="ORF">GS947_18055</name>
    <name evidence="4" type="ORF">GS947_22070</name>
</gene>